<evidence type="ECO:0000313" key="3">
    <source>
        <dbReference type="Proteomes" id="UP001571110"/>
    </source>
</evidence>
<accession>A0ABV4S4T1</accession>
<reference evidence="2 3" key="1">
    <citation type="submission" date="2024-06" db="EMBL/GenBank/DDBJ databases">
        <title>Genetic profile and toxigenic potential of Bacillus cereus isolates from a Norwegian ice cream production plant,.</title>
        <authorList>
            <person name="Lindback T."/>
            <person name="Llarena A.-K."/>
            <person name="O'Sullivan K."/>
            <person name="Monshaugen M."/>
            <person name="Holmemo C.W."/>
            <person name="Aspholm M."/>
        </authorList>
    </citation>
    <scope>NUCLEOTIDE SEQUENCE [LARGE SCALE GENOMIC DNA]</scope>
    <source>
        <strain evidence="2 3">NVH-YM330</strain>
    </source>
</reference>
<dbReference type="RefSeq" id="WP_372466267.1">
    <property type="nucleotide sequence ID" value="NZ_JBFDTY010000024.1"/>
</dbReference>
<comment type="caution">
    <text evidence="2">The sequence shown here is derived from an EMBL/GenBank/DDBJ whole genome shotgun (WGS) entry which is preliminary data.</text>
</comment>
<keyword evidence="3" id="KW-1185">Reference proteome</keyword>
<dbReference type="Pfam" id="PF12728">
    <property type="entry name" value="HTH_17"/>
    <property type="match status" value="1"/>
</dbReference>
<gene>
    <name evidence="2" type="ORF">AB1I70_29890</name>
</gene>
<protein>
    <submittedName>
        <fullName evidence="2">Helix-turn-helix domain-containing protein</fullName>
    </submittedName>
</protein>
<sequence>MNAKEVAKLLGTHPENIRRWIREGKIKAVKNGRSFDIPQSEVNILMQSKSYEDLGKAQENAAYQLIINLESEIESELSQIQLYSGFLQREMKRRGISETDHSTQNYEKRRKVYEEEELSSLRKLVDIGKNIGRLEKLKEDLQEIAKVAEKHNTIEKSHDYLNSLFNLDVTFKKIDDDSGDEDDTDES</sequence>
<dbReference type="Proteomes" id="UP001571110">
    <property type="component" value="Unassembled WGS sequence"/>
</dbReference>
<dbReference type="NCBIfam" id="TIGR01764">
    <property type="entry name" value="excise"/>
    <property type="match status" value="1"/>
</dbReference>
<feature type="domain" description="Helix-turn-helix" evidence="1">
    <location>
        <begin position="2"/>
        <end position="49"/>
    </location>
</feature>
<dbReference type="InterPro" id="IPR041657">
    <property type="entry name" value="HTH_17"/>
</dbReference>
<dbReference type="InterPro" id="IPR009061">
    <property type="entry name" value="DNA-bd_dom_put_sf"/>
</dbReference>
<proteinExistence type="predicted"/>
<dbReference type="SUPFAM" id="SSF46955">
    <property type="entry name" value="Putative DNA-binding domain"/>
    <property type="match status" value="1"/>
</dbReference>
<evidence type="ECO:0000313" key="2">
    <source>
        <dbReference type="EMBL" id="MFA2795473.1"/>
    </source>
</evidence>
<evidence type="ECO:0000259" key="1">
    <source>
        <dbReference type="Pfam" id="PF12728"/>
    </source>
</evidence>
<organism evidence="2 3">
    <name type="scientific">Bacillus mobilis</name>
    <dbReference type="NCBI Taxonomy" id="2026190"/>
    <lineage>
        <taxon>Bacteria</taxon>
        <taxon>Bacillati</taxon>
        <taxon>Bacillota</taxon>
        <taxon>Bacilli</taxon>
        <taxon>Bacillales</taxon>
        <taxon>Bacillaceae</taxon>
        <taxon>Bacillus</taxon>
        <taxon>Bacillus cereus group</taxon>
    </lineage>
</organism>
<dbReference type="Gene3D" id="1.10.1660.10">
    <property type="match status" value="1"/>
</dbReference>
<dbReference type="InterPro" id="IPR010093">
    <property type="entry name" value="SinI_DNA-bd"/>
</dbReference>
<name>A0ABV4S4T1_9BACI</name>
<dbReference type="EMBL" id="JBFDTY010000024">
    <property type="protein sequence ID" value="MFA2795473.1"/>
    <property type="molecule type" value="Genomic_DNA"/>
</dbReference>